<feature type="compositionally biased region" description="Acidic residues" evidence="1">
    <location>
        <begin position="1718"/>
        <end position="1730"/>
    </location>
</feature>
<dbReference type="SUPFAM" id="SSF48425">
    <property type="entry name" value="Sec7 domain"/>
    <property type="match status" value="1"/>
</dbReference>
<dbReference type="Gene3D" id="1.10.1000.11">
    <property type="entry name" value="Arf Nucleotide-binding Site Opener,domain 2"/>
    <property type="match status" value="1"/>
</dbReference>
<sequence length="1738" mass="190454">MHQMHQVHQMHHPDHPDHDYDYDLDPDPPRRNGHRRRPNLNINTINASAARAIDPPGLTTPLSPPPPQLPYKSSSRSLRSSAAAAASSSTVTVSHHSTSPYSYSYSSSSRRHPPVSSKGKQAAANRHASSSSPPSAKHSSQAYAAHERDARHADPESGTLDPDHGWAKHARDNHGAFETFFDPLSPDDMSSKENDFPAEYDRDRDHHHIPASATTPPSRPQPRPRDSHDLSLSPRNVTRDSLLGNMLLSLDQFSMGQMNCAQGGGASRTMSGFAEPNYYDDEPPAAARTMTSTSRAPPRRGHGHSYSSDYEDNSSTLSRGQRSNSSSTGFQSNLGRISSMREMSSHRNTNGGAQGSRPLHSRGGRGSKSSSTNSIDAGGGGYAQVMGSQRWAHGLGTKRSSSFELARSPPFGVQPDNHQQQNQSHRQQHQRRPWQLELSDSFAGDEDDYDAAPTPTVPVGPRRLPNMPSMPSFHRAEPMGEPLSPVRSINLERKRSNKSSRSTNTNRQANSRFNPRDAPPVPTPAPLPASGPTLELDAAPAPHVGYEKAKEPVHHPPAQNSVPQPKEKPGFFKRMFGGGSKNSVVAALDQSANSTGLSNSFNNSAPPTAAAMGSNNSNQVPSQSKSGSNPPSRGSQNHSSHGLQKKPSSFFRRRKKSVSVTDAELPRVPPMLAAPTISPVQLPPAPSQRLEVLTPRAQPSPVTSLRKAMDPYLTHSGSSSGLATPRQPPDDLSPVHRSEADGSRPSDRNVRSFSPDYEPDPMATIRSVPSESRSREPSTSAIDTQRRTTPSGDPPRPLYGYERTGSFLHDNSESEESPPRVRKTDPQSAIDGRPRSPNDVGRASLAPTQTNHPMPSPSSSTSMRDKKMDRLTQDSLSTIKSERHTSLQLPIEGALTDPKLNTRASAASIPSLMVEDSEPNSKVTTPKPDNPLDEPYFVVGDPTEDDRSKAQKIFDGNEEFILKDKAASWMGEEGLIRQRVLQAYMDLYDFKNKNIVTSLRDVCNRLVLRAETQQVDRILVAFSRRWCNCNPNHGFKSTDVIHTICYSIMLLNTDLHMADIEQKMTRSQFIKNTMTTIIQALGESVPDMFNKRGSVLPGKGLHLDDGDGPAEHERSSFRNSFVKFPMRAGSALGDAPTELDDCGPLVKTPFEGSLKHWEQQMEHVLKDTYASIRDERLPLFGAEQPATEQQPSGGLSVMGMLKRSPSVLSKAPSENPSMRGRVPDSMRASNSRWSSKSRSRPRGFGSAGFSSSRTSFDDGQSMWSPVESNATWSRASLGRTQTSMSMDSFGSHFTRGGGYQQSIGFANALSQAIIREDPTGSVQSLVSDEPKPTQLLDDESLELAGPPWVKEGMVVHKHHLDGVDKKAKERNWSEVFAVIQKGTVSIFSFTPNKSTGRRGRNAQNIKKGAVVGGGNWQENATSLGSWSLRLALASALPPPGYSKQRPHVWALSLPTGAVHLFHVGTPEICKEFVTTANYWSARLSTHPLIGGVSNMEYGWSDAIINNALVTAINENTGSTAAGTSGVRQRSNSAVGRSSMHSRGSSFRSVGSFDFGSSSTRGGDPSNKLPGDRITISEWMPPTQSMRPSNSAEKEQLETLLKYVKSIEDELQQHNSLRSPMLLAFSPRGPNVQKAMANWERKSSYLLREIVKFRTYVDCLQHAEVRKSEIWREREVARRAARGSLDLEDDANEDFDGHHIARRDWDDGGSDREGRDSIYEMDEPVMEEGDLEATLKARS</sequence>
<evidence type="ECO:0000259" key="2">
    <source>
        <dbReference type="PROSITE" id="PS50190"/>
    </source>
</evidence>
<dbReference type="PANTHER" id="PTHR10663:SF373">
    <property type="entry name" value="PH AND SEC7 DOMAIN-CONTAINING PROTEIN C11E3.11C"/>
    <property type="match status" value="1"/>
</dbReference>
<keyword evidence="4" id="KW-1185">Reference proteome</keyword>
<protein>
    <recommendedName>
        <fullName evidence="2">SEC7 domain-containing protein</fullName>
    </recommendedName>
</protein>
<feature type="region of interest" description="Disordered" evidence="1">
    <location>
        <begin position="906"/>
        <end position="934"/>
    </location>
</feature>
<gene>
    <name evidence="3" type="ORF">FJTKL_07503</name>
</gene>
<feature type="compositionally biased region" description="Basic and acidic residues" evidence="1">
    <location>
        <begin position="1697"/>
        <end position="1717"/>
    </location>
</feature>
<comment type="caution">
    <text evidence="3">The sequence shown here is derived from an EMBL/GenBank/DDBJ whole genome shotgun (WGS) entry which is preliminary data.</text>
</comment>
<feature type="compositionally biased region" description="Basic and acidic residues" evidence="1">
    <location>
        <begin position="145"/>
        <end position="175"/>
    </location>
</feature>
<feature type="domain" description="SEC7" evidence="2">
    <location>
        <begin position="932"/>
        <end position="1087"/>
    </location>
</feature>
<dbReference type="EMBL" id="JBAWTH010000028">
    <property type="protein sequence ID" value="KAL2285778.1"/>
    <property type="molecule type" value="Genomic_DNA"/>
</dbReference>
<feature type="compositionally biased region" description="Low complexity" evidence="1">
    <location>
        <begin position="1225"/>
        <end position="1234"/>
    </location>
</feature>
<dbReference type="Pfam" id="PF15410">
    <property type="entry name" value="PH_9"/>
    <property type="match status" value="1"/>
</dbReference>
<dbReference type="InterPro" id="IPR000904">
    <property type="entry name" value="Sec7_dom"/>
</dbReference>
<dbReference type="SUPFAM" id="SSF50729">
    <property type="entry name" value="PH domain-like"/>
    <property type="match status" value="1"/>
</dbReference>
<feature type="compositionally biased region" description="Low complexity" evidence="1">
    <location>
        <begin position="1242"/>
        <end position="1254"/>
    </location>
</feature>
<feature type="region of interest" description="Disordered" evidence="1">
    <location>
        <begin position="1697"/>
        <end position="1738"/>
    </location>
</feature>
<feature type="region of interest" description="Disordered" evidence="1">
    <location>
        <begin position="1517"/>
        <end position="1573"/>
    </location>
</feature>
<feature type="compositionally biased region" description="Polar residues" evidence="1">
    <location>
        <begin position="1517"/>
        <end position="1535"/>
    </location>
</feature>
<feature type="compositionally biased region" description="Polar residues" evidence="1">
    <location>
        <begin position="593"/>
        <end position="606"/>
    </location>
</feature>
<evidence type="ECO:0000313" key="4">
    <source>
        <dbReference type="Proteomes" id="UP001600888"/>
    </source>
</evidence>
<feature type="region of interest" description="Disordered" evidence="1">
    <location>
        <begin position="397"/>
        <end position="579"/>
    </location>
</feature>
<feature type="region of interest" description="Disordered" evidence="1">
    <location>
        <begin position="1204"/>
        <end position="1263"/>
    </location>
</feature>
<feature type="compositionally biased region" description="Low complexity" evidence="1">
    <location>
        <begin position="1536"/>
        <end position="1558"/>
    </location>
</feature>
<feature type="compositionally biased region" description="Basic and acidic residues" evidence="1">
    <location>
        <begin position="863"/>
        <end position="872"/>
    </location>
</feature>
<dbReference type="Proteomes" id="UP001600888">
    <property type="component" value="Unassembled WGS sequence"/>
</dbReference>
<dbReference type="SMART" id="SM00222">
    <property type="entry name" value="Sec7"/>
    <property type="match status" value="1"/>
</dbReference>
<feature type="region of interest" description="Disordered" evidence="1">
    <location>
        <begin position="1"/>
        <end position="236"/>
    </location>
</feature>
<feature type="compositionally biased region" description="Polar residues" evidence="1">
    <location>
        <begin position="781"/>
        <end position="791"/>
    </location>
</feature>
<dbReference type="InterPro" id="IPR011993">
    <property type="entry name" value="PH-like_dom_sf"/>
</dbReference>
<evidence type="ECO:0000313" key="3">
    <source>
        <dbReference type="EMBL" id="KAL2285778.1"/>
    </source>
</evidence>
<dbReference type="InterPro" id="IPR041681">
    <property type="entry name" value="PH_9"/>
</dbReference>
<name>A0ABR4ETL6_9PEZI</name>
<feature type="region of interest" description="Disordered" evidence="1">
    <location>
        <begin position="274"/>
        <end position="382"/>
    </location>
</feature>
<accession>A0ABR4ETL6</accession>
<feature type="region of interest" description="Disordered" evidence="1">
    <location>
        <begin position="593"/>
        <end position="885"/>
    </location>
</feature>
<dbReference type="InterPro" id="IPR035999">
    <property type="entry name" value="Sec7_dom_sf"/>
</dbReference>
<feature type="compositionally biased region" description="Polar residues" evidence="1">
    <location>
        <begin position="305"/>
        <end position="336"/>
    </location>
</feature>
<feature type="compositionally biased region" description="Basic and acidic residues" evidence="1">
    <location>
        <begin position="545"/>
        <end position="554"/>
    </location>
</feature>
<feature type="compositionally biased region" description="Basic and acidic residues" evidence="1">
    <location>
        <begin position="189"/>
        <end position="208"/>
    </location>
</feature>
<proteinExistence type="predicted"/>
<feature type="compositionally biased region" description="Low complexity" evidence="1">
    <location>
        <begin position="284"/>
        <end position="296"/>
    </location>
</feature>
<reference evidence="3 4" key="1">
    <citation type="submission" date="2024-03" db="EMBL/GenBank/DDBJ databases">
        <title>A high-quality draft genome sequence of Diaporthe vaccinii, a causative agent of upright dieback and viscid rot disease in cranberry plants.</title>
        <authorList>
            <person name="Sarrasin M."/>
            <person name="Lang B.F."/>
            <person name="Burger G."/>
        </authorList>
    </citation>
    <scope>NUCLEOTIDE SEQUENCE [LARGE SCALE GENOMIC DNA]</scope>
    <source>
        <strain evidence="3 4">IS7</strain>
    </source>
</reference>
<dbReference type="InterPro" id="IPR023394">
    <property type="entry name" value="Sec7_C_sf"/>
</dbReference>
<organism evidence="3 4">
    <name type="scientific">Diaporthe vaccinii</name>
    <dbReference type="NCBI Taxonomy" id="105482"/>
    <lineage>
        <taxon>Eukaryota</taxon>
        <taxon>Fungi</taxon>
        <taxon>Dikarya</taxon>
        <taxon>Ascomycota</taxon>
        <taxon>Pezizomycotina</taxon>
        <taxon>Sordariomycetes</taxon>
        <taxon>Sordariomycetidae</taxon>
        <taxon>Diaporthales</taxon>
        <taxon>Diaporthaceae</taxon>
        <taxon>Diaporthe</taxon>
        <taxon>Diaporthe eres species complex</taxon>
    </lineage>
</organism>
<feature type="compositionally biased region" description="Polar residues" evidence="1">
    <location>
        <begin position="613"/>
        <end position="642"/>
    </location>
</feature>
<feature type="compositionally biased region" description="Pro residues" evidence="1">
    <location>
        <begin position="517"/>
        <end position="529"/>
    </location>
</feature>
<feature type="compositionally biased region" description="Basic and acidic residues" evidence="1">
    <location>
        <begin position="11"/>
        <end position="21"/>
    </location>
</feature>
<dbReference type="PANTHER" id="PTHR10663">
    <property type="entry name" value="GUANYL-NUCLEOTIDE EXCHANGE FACTOR"/>
    <property type="match status" value="1"/>
</dbReference>
<dbReference type="Pfam" id="PF01369">
    <property type="entry name" value="Sec7"/>
    <property type="match status" value="1"/>
</dbReference>
<dbReference type="Gene3D" id="2.30.29.30">
    <property type="entry name" value="Pleckstrin-homology domain (PH domain)/Phosphotyrosine-binding domain (PTB)"/>
    <property type="match status" value="1"/>
</dbReference>
<feature type="compositionally biased region" description="Basic and acidic residues" evidence="1">
    <location>
        <begin position="733"/>
        <end position="750"/>
    </location>
</feature>
<evidence type="ECO:0000256" key="1">
    <source>
        <dbReference type="SAM" id="MobiDB-lite"/>
    </source>
</evidence>
<dbReference type="PROSITE" id="PS50190">
    <property type="entry name" value="SEC7"/>
    <property type="match status" value="1"/>
</dbReference>
<feature type="compositionally biased region" description="Low complexity" evidence="1">
    <location>
        <begin position="73"/>
        <end position="142"/>
    </location>
</feature>